<dbReference type="EMBL" id="OD041158">
    <property type="protein sequence ID" value="CAD7420998.1"/>
    <property type="molecule type" value="Genomic_DNA"/>
</dbReference>
<dbReference type="AlphaFoldDB" id="A0A7R9DUH6"/>
<accession>A0A7R9DUH6</accession>
<evidence type="ECO:0000256" key="1">
    <source>
        <dbReference type="SAM" id="MobiDB-lite"/>
    </source>
</evidence>
<proteinExistence type="predicted"/>
<feature type="region of interest" description="Disordered" evidence="1">
    <location>
        <begin position="28"/>
        <end position="51"/>
    </location>
</feature>
<reference evidence="2" key="1">
    <citation type="submission" date="2020-11" db="EMBL/GenBank/DDBJ databases">
        <authorList>
            <person name="Tran Van P."/>
        </authorList>
    </citation>
    <scope>NUCLEOTIDE SEQUENCE</scope>
</reference>
<organism evidence="2">
    <name type="scientific">Timema poppense</name>
    <name type="common">Walking stick</name>
    <dbReference type="NCBI Taxonomy" id="170557"/>
    <lineage>
        <taxon>Eukaryota</taxon>
        <taxon>Metazoa</taxon>
        <taxon>Ecdysozoa</taxon>
        <taxon>Arthropoda</taxon>
        <taxon>Hexapoda</taxon>
        <taxon>Insecta</taxon>
        <taxon>Pterygota</taxon>
        <taxon>Neoptera</taxon>
        <taxon>Polyneoptera</taxon>
        <taxon>Phasmatodea</taxon>
        <taxon>Timematodea</taxon>
        <taxon>Timematoidea</taxon>
        <taxon>Timematidae</taxon>
        <taxon>Timema</taxon>
    </lineage>
</organism>
<name>A0A7R9DUH6_TIMPO</name>
<gene>
    <name evidence="2" type="ORF">TPSB3V08_LOCUS14413</name>
</gene>
<evidence type="ECO:0000313" key="2">
    <source>
        <dbReference type="EMBL" id="CAD7420998.1"/>
    </source>
</evidence>
<sequence>MHVLRPHLRSSLQLKTTSDHALAAGVATSAKAEKQVPTNLKGRSKSSQEWLSRQLADPYVEKARMSNYR</sequence>
<protein>
    <submittedName>
        <fullName evidence="2">Uncharacterized protein</fullName>
    </submittedName>
</protein>